<sequence length="99" mass="11371">MFELCQQQNLCTPLMLINAMQELLYPGMHPDIPSCVLDHAERYFGSSAWFMLYSLGRNHYQPFYFSNGVVLTWSNYTSNQLMSIIRSGNPSACHRTADV</sequence>
<dbReference type="Proteomes" id="UP000202923">
    <property type="component" value="Genome"/>
</dbReference>
<protein>
    <submittedName>
        <fullName evidence="1">Uncharacterized protein</fullName>
    </submittedName>
</protein>
<dbReference type="KEGG" id="vg:29061864"/>
<name>A0A1B2IED4_9CAUD</name>
<evidence type="ECO:0000313" key="2">
    <source>
        <dbReference type="Proteomes" id="UP000202923"/>
    </source>
</evidence>
<proteinExistence type="predicted"/>
<dbReference type="RefSeq" id="YP_009278624.1">
    <property type="nucleotide sequence ID" value="NC_031010.1"/>
</dbReference>
<evidence type="ECO:0000313" key="1">
    <source>
        <dbReference type="EMBL" id="ANZ49646.1"/>
    </source>
</evidence>
<accession>A0A1B2IED4</accession>
<dbReference type="GeneID" id="29061864"/>
<gene>
    <name evidence="1" type="ORF">KWAN_19</name>
</gene>
<dbReference type="EMBL" id="KX397369">
    <property type="protein sequence ID" value="ANZ49646.1"/>
    <property type="molecule type" value="Genomic_DNA"/>
</dbReference>
<organism evidence="1 2">
    <name type="scientific">Erwinia phage vB_EamM_Kwan</name>
    <dbReference type="NCBI Taxonomy" id="1883374"/>
    <lineage>
        <taxon>Viruses</taxon>
        <taxon>Duplodnaviria</taxon>
        <taxon>Heunggongvirae</taxon>
        <taxon>Uroviricota</taxon>
        <taxon>Caudoviricetes</taxon>
        <taxon>Chimalliviridae</taxon>
        <taxon>Wellingtonvirus</taxon>
        <taxon>Wellingtonvirus wellington</taxon>
    </lineage>
</organism>
<reference evidence="1 2" key="1">
    <citation type="submission" date="2016-06" db="EMBL/GenBank/DDBJ databases">
        <authorList>
            <person name="Kjaerup R.B."/>
            <person name="Dalgaard T.S."/>
            <person name="Juul-Madsen H.R."/>
        </authorList>
    </citation>
    <scope>NUCLEOTIDE SEQUENCE [LARGE SCALE GENOMIC DNA]</scope>
</reference>
<dbReference type="OrthoDB" id="21384at10239"/>